<keyword evidence="2" id="KW-1185">Reference proteome</keyword>
<sequence length="111" mass="12748">MAPIVENAPKWTVKRTEIKHFIDRITKRRVSTFIQGPHLERAPAWLRTFGLVQAKLPGTRLVYIIPMFAEEVLLRDYLSSEVFNWQLPTPISYHAVCQEQESSLPAGSLSK</sequence>
<comment type="caution">
    <text evidence="1">The sequence shown here is derived from an EMBL/GenBank/DDBJ whole genome shotgun (WGS) entry which is preliminary data.</text>
</comment>
<gene>
    <name evidence="1" type="ORF">F4821DRAFT_81143</name>
</gene>
<proteinExistence type="predicted"/>
<organism evidence="1 2">
    <name type="scientific">Hypoxylon rubiginosum</name>
    <dbReference type="NCBI Taxonomy" id="110542"/>
    <lineage>
        <taxon>Eukaryota</taxon>
        <taxon>Fungi</taxon>
        <taxon>Dikarya</taxon>
        <taxon>Ascomycota</taxon>
        <taxon>Pezizomycotina</taxon>
        <taxon>Sordariomycetes</taxon>
        <taxon>Xylariomycetidae</taxon>
        <taxon>Xylariales</taxon>
        <taxon>Hypoxylaceae</taxon>
        <taxon>Hypoxylon</taxon>
    </lineage>
</organism>
<evidence type="ECO:0000313" key="1">
    <source>
        <dbReference type="EMBL" id="KAI6088703.1"/>
    </source>
</evidence>
<evidence type="ECO:0000313" key="2">
    <source>
        <dbReference type="Proteomes" id="UP001497680"/>
    </source>
</evidence>
<dbReference type="Proteomes" id="UP001497680">
    <property type="component" value="Unassembled WGS sequence"/>
</dbReference>
<protein>
    <submittedName>
        <fullName evidence="1">Uncharacterized protein</fullName>
    </submittedName>
</protein>
<reference evidence="1 2" key="1">
    <citation type="journal article" date="2022" name="New Phytol.">
        <title>Ecological generalism drives hyperdiversity of secondary metabolite gene clusters in xylarialean endophytes.</title>
        <authorList>
            <person name="Franco M.E.E."/>
            <person name="Wisecaver J.H."/>
            <person name="Arnold A.E."/>
            <person name="Ju Y.M."/>
            <person name="Slot J.C."/>
            <person name="Ahrendt S."/>
            <person name="Moore L.P."/>
            <person name="Eastman K.E."/>
            <person name="Scott K."/>
            <person name="Konkel Z."/>
            <person name="Mondo S.J."/>
            <person name="Kuo A."/>
            <person name="Hayes R.D."/>
            <person name="Haridas S."/>
            <person name="Andreopoulos B."/>
            <person name="Riley R."/>
            <person name="LaButti K."/>
            <person name="Pangilinan J."/>
            <person name="Lipzen A."/>
            <person name="Amirebrahimi M."/>
            <person name="Yan J."/>
            <person name="Adam C."/>
            <person name="Keymanesh K."/>
            <person name="Ng V."/>
            <person name="Louie K."/>
            <person name="Northen T."/>
            <person name="Drula E."/>
            <person name="Henrissat B."/>
            <person name="Hsieh H.M."/>
            <person name="Youens-Clark K."/>
            <person name="Lutzoni F."/>
            <person name="Miadlikowska J."/>
            <person name="Eastwood D.C."/>
            <person name="Hamelin R.C."/>
            <person name="Grigoriev I.V."/>
            <person name="U'Ren J.M."/>
        </authorList>
    </citation>
    <scope>NUCLEOTIDE SEQUENCE [LARGE SCALE GENOMIC DNA]</scope>
    <source>
        <strain evidence="1 2">ER1909</strain>
    </source>
</reference>
<name>A0ACC0D811_9PEZI</name>
<dbReference type="EMBL" id="MU394299">
    <property type="protein sequence ID" value="KAI6088703.1"/>
    <property type="molecule type" value="Genomic_DNA"/>
</dbReference>
<accession>A0ACC0D811</accession>